<gene>
    <name evidence="3" type="ORF">SAMN06295960_1413</name>
</gene>
<feature type="region of interest" description="Disordered" evidence="1">
    <location>
        <begin position="1"/>
        <end position="36"/>
    </location>
</feature>
<dbReference type="AlphaFoldDB" id="A0A1X7JBM1"/>
<feature type="transmembrane region" description="Helical" evidence="2">
    <location>
        <begin position="42"/>
        <end position="62"/>
    </location>
</feature>
<evidence type="ECO:0000313" key="4">
    <source>
        <dbReference type="Proteomes" id="UP000193834"/>
    </source>
</evidence>
<dbReference type="Proteomes" id="UP000193834">
    <property type="component" value="Unassembled WGS sequence"/>
</dbReference>
<proteinExistence type="predicted"/>
<keyword evidence="2" id="KW-0472">Membrane</keyword>
<dbReference type="STRING" id="1852522.SAMN06295960_1413"/>
<keyword evidence="2" id="KW-0812">Transmembrane</keyword>
<keyword evidence="2" id="KW-1133">Transmembrane helix</keyword>
<name>A0A1X7JBM1_9BACL</name>
<evidence type="ECO:0000256" key="2">
    <source>
        <dbReference type="SAM" id="Phobius"/>
    </source>
</evidence>
<sequence length="168" mass="19847">MSRSWERQVRKNSEKMYKHRQKNGAGQTNKPGEPDEFKGRNLILPSVLIILTVVYGFMFQFSQEQSTTLYWITIVLYLLLALMIFFKRPYLKVAKDHLITTKWNRVKVLYAKDIKKIHLTKGSVQIEPAKKGSNWVFVRLTNRFDTDAMADRLIQFAQQQKVEYEQTN</sequence>
<accession>A0A1X7JBM1</accession>
<feature type="compositionally biased region" description="Basic and acidic residues" evidence="1">
    <location>
        <begin position="1"/>
        <end position="16"/>
    </location>
</feature>
<dbReference type="RefSeq" id="WP_085493555.1">
    <property type="nucleotide sequence ID" value="NZ_FXAZ01000001.1"/>
</dbReference>
<feature type="transmembrane region" description="Helical" evidence="2">
    <location>
        <begin position="68"/>
        <end position="86"/>
    </location>
</feature>
<reference evidence="3 4" key="1">
    <citation type="submission" date="2017-04" db="EMBL/GenBank/DDBJ databases">
        <authorList>
            <person name="Afonso C.L."/>
            <person name="Miller P.J."/>
            <person name="Scott M.A."/>
            <person name="Spackman E."/>
            <person name="Goraichik I."/>
            <person name="Dimitrov K.M."/>
            <person name="Suarez D.L."/>
            <person name="Swayne D.E."/>
        </authorList>
    </citation>
    <scope>NUCLEOTIDE SEQUENCE [LARGE SCALE GENOMIC DNA]</scope>
    <source>
        <strain evidence="3 4">11</strain>
    </source>
</reference>
<protein>
    <recommendedName>
        <fullName evidence="5">PH domain-containing protein</fullName>
    </recommendedName>
</protein>
<evidence type="ECO:0000256" key="1">
    <source>
        <dbReference type="SAM" id="MobiDB-lite"/>
    </source>
</evidence>
<evidence type="ECO:0008006" key="5">
    <source>
        <dbReference type="Google" id="ProtNLM"/>
    </source>
</evidence>
<organism evidence="3 4">
    <name type="scientific">Paenibacillus aquistagni</name>
    <dbReference type="NCBI Taxonomy" id="1852522"/>
    <lineage>
        <taxon>Bacteria</taxon>
        <taxon>Bacillati</taxon>
        <taxon>Bacillota</taxon>
        <taxon>Bacilli</taxon>
        <taxon>Bacillales</taxon>
        <taxon>Paenibacillaceae</taxon>
        <taxon>Paenibacillus</taxon>
    </lineage>
</organism>
<dbReference type="EMBL" id="FXAZ01000001">
    <property type="protein sequence ID" value="SMG25041.1"/>
    <property type="molecule type" value="Genomic_DNA"/>
</dbReference>
<evidence type="ECO:0000313" key="3">
    <source>
        <dbReference type="EMBL" id="SMG25041.1"/>
    </source>
</evidence>
<dbReference type="OrthoDB" id="2598858at2"/>
<keyword evidence="4" id="KW-1185">Reference proteome</keyword>